<evidence type="ECO:0000256" key="1">
    <source>
        <dbReference type="SAM" id="MobiDB-lite"/>
    </source>
</evidence>
<dbReference type="EMBL" id="JAWZYT010006324">
    <property type="protein sequence ID" value="KAK4288387.1"/>
    <property type="molecule type" value="Genomic_DNA"/>
</dbReference>
<organism evidence="2 3">
    <name type="scientific">Petrolisthes manimaculis</name>
    <dbReference type="NCBI Taxonomy" id="1843537"/>
    <lineage>
        <taxon>Eukaryota</taxon>
        <taxon>Metazoa</taxon>
        <taxon>Ecdysozoa</taxon>
        <taxon>Arthropoda</taxon>
        <taxon>Crustacea</taxon>
        <taxon>Multicrustacea</taxon>
        <taxon>Malacostraca</taxon>
        <taxon>Eumalacostraca</taxon>
        <taxon>Eucarida</taxon>
        <taxon>Decapoda</taxon>
        <taxon>Pleocyemata</taxon>
        <taxon>Anomura</taxon>
        <taxon>Galatheoidea</taxon>
        <taxon>Porcellanidae</taxon>
        <taxon>Petrolisthes</taxon>
    </lineage>
</organism>
<evidence type="ECO:0000313" key="2">
    <source>
        <dbReference type="EMBL" id="KAK4288387.1"/>
    </source>
</evidence>
<protein>
    <submittedName>
        <fullName evidence="2">Uncharacterized protein</fullName>
    </submittedName>
</protein>
<gene>
    <name evidence="2" type="ORF">Pmani_038580</name>
</gene>
<evidence type="ECO:0000313" key="3">
    <source>
        <dbReference type="Proteomes" id="UP001292094"/>
    </source>
</evidence>
<feature type="compositionally biased region" description="Basic and acidic residues" evidence="1">
    <location>
        <begin position="1"/>
        <end position="21"/>
    </location>
</feature>
<reference evidence="2" key="1">
    <citation type="submission" date="2023-11" db="EMBL/GenBank/DDBJ databases">
        <title>Genome assemblies of two species of porcelain crab, Petrolisthes cinctipes and Petrolisthes manimaculis (Anomura: Porcellanidae).</title>
        <authorList>
            <person name="Angst P."/>
        </authorList>
    </citation>
    <scope>NUCLEOTIDE SEQUENCE</scope>
    <source>
        <strain evidence="2">PB745_02</strain>
        <tissue evidence="2">Gill</tissue>
    </source>
</reference>
<keyword evidence="3" id="KW-1185">Reference proteome</keyword>
<proteinExistence type="predicted"/>
<dbReference type="Proteomes" id="UP001292094">
    <property type="component" value="Unassembled WGS sequence"/>
</dbReference>
<sequence length="90" mass="10433">MQQNRPEDPPGRQAWRMRDVGGRTGENRCANSMNANGNSLLHSYMASKRQERAREVTQARMQLKWNCYTSQQAQAPGNEKGNLRQERIRE</sequence>
<dbReference type="AlphaFoldDB" id="A0AAE1NFE0"/>
<accession>A0AAE1NFE0</accession>
<comment type="caution">
    <text evidence="2">The sequence shown here is derived from an EMBL/GenBank/DDBJ whole genome shotgun (WGS) entry which is preliminary data.</text>
</comment>
<name>A0AAE1NFE0_9EUCA</name>
<feature type="region of interest" description="Disordered" evidence="1">
    <location>
        <begin position="1"/>
        <end position="35"/>
    </location>
</feature>